<evidence type="ECO:0000313" key="2">
    <source>
        <dbReference type="Proteomes" id="UP000054928"/>
    </source>
</evidence>
<evidence type="ECO:0000313" key="1">
    <source>
        <dbReference type="EMBL" id="CEG49359.1"/>
    </source>
</evidence>
<dbReference type="Proteomes" id="UP000054928">
    <property type="component" value="Unassembled WGS sequence"/>
</dbReference>
<dbReference type="GeneID" id="36402179"/>
<dbReference type="RefSeq" id="XP_024585728.1">
    <property type="nucleotide sequence ID" value="XM_024720539.1"/>
</dbReference>
<keyword evidence="2" id="KW-1185">Reference proteome</keyword>
<dbReference type="AlphaFoldDB" id="A0A0P1B6J7"/>
<dbReference type="EMBL" id="CCYD01003042">
    <property type="protein sequence ID" value="CEG49359.1"/>
    <property type="molecule type" value="Genomic_DNA"/>
</dbReference>
<accession>A0A0P1B6J7</accession>
<sequence>MVDISARAGTKFKLLSERATYFSVKIYVYLRTCIEITNCRSFLQVNDAATGATNRMPRSLVINFVETDKDSFELGLAADLAISMAA</sequence>
<reference evidence="2" key="1">
    <citation type="submission" date="2014-09" db="EMBL/GenBank/DDBJ databases">
        <authorList>
            <person name="Sharma Rahul"/>
            <person name="Thines Marco"/>
        </authorList>
    </citation>
    <scope>NUCLEOTIDE SEQUENCE [LARGE SCALE GENOMIC DNA]</scope>
</reference>
<name>A0A0P1B6J7_PLAHL</name>
<proteinExistence type="predicted"/>
<protein>
    <submittedName>
        <fullName evidence="1">Uncharacterized protein</fullName>
    </submittedName>
</protein>
<organism evidence="1 2">
    <name type="scientific">Plasmopara halstedii</name>
    <name type="common">Downy mildew of sunflower</name>
    <dbReference type="NCBI Taxonomy" id="4781"/>
    <lineage>
        <taxon>Eukaryota</taxon>
        <taxon>Sar</taxon>
        <taxon>Stramenopiles</taxon>
        <taxon>Oomycota</taxon>
        <taxon>Peronosporomycetes</taxon>
        <taxon>Peronosporales</taxon>
        <taxon>Peronosporaceae</taxon>
        <taxon>Plasmopara</taxon>
    </lineage>
</organism>